<keyword evidence="2" id="KW-1133">Transmembrane helix</keyword>
<evidence type="ECO:0000259" key="3">
    <source>
        <dbReference type="PROSITE" id="PS50022"/>
    </source>
</evidence>
<dbReference type="InterPro" id="IPR000421">
    <property type="entry name" value="FA58C"/>
</dbReference>
<keyword evidence="2" id="KW-0812">Transmembrane</keyword>
<keyword evidence="5" id="KW-1185">Reference proteome</keyword>
<protein>
    <submittedName>
        <fullName evidence="4">Cadherin-like beta sandwich domain-containing protein</fullName>
    </submittedName>
</protein>
<evidence type="ECO:0000256" key="2">
    <source>
        <dbReference type="SAM" id="Phobius"/>
    </source>
</evidence>
<dbReference type="InterPro" id="IPR025883">
    <property type="entry name" value="Cadherin-like_domain"/>
</dbReference>
<evidence type="ECO:0000256" key="1">
    <source>
        <dbReference type="SAM" id="MobiDB-lite"/>
    </source>
</evidence>
<dbReference type="EMBL" id="JAHQCS010000189">
    <property type="protein sequence ID" value="MBU9714932.1"/>
    <property type="molecule type" value="Genomic_DNA"/>
</dbReference>
<gene>
    <name evidence="4" type="ORF">KS419_24615</name>
</gene>
<feature type="domain" description="F5/8 type C" evidence="3">
    <location>
        <begin position="26"/>
        <end position="172"/>
    </location>
</feature>
<proteinExistence type="predicted"/>
<accession>A0ABS6JMN1</accession>
<sequence length="1276" mass="139245">MSTFSYKKFSLVLLFIGLVIILSLPDTAGSSGSGSNVVLGKPITANDYSAPYSPDRANNGLRSTSDRWYSGSGNQNWLRVDLGDEYEINRWVIVGMGAVGWDNDRNPRDFRLQRSDDGFTWTDVDVVTGNWMSVVDRNVPAFKARYLRVLVTMGNELNNVWTSIVEFEAHGVLYREPSRTSLSDLSLSSGELSPGFESDITSYETFVDHNVDSLSVTPIPEDRDATVAVNGEKVSSSNASSLINLNVGETIIEVVVTAEDGVTTKTYTIKVTRAPSSNANLSDLLVNEGALDPAFDTETTSYEVAVENEVTTIQVTPTLATPVASYKVNGTDDTKIPLDVGENSIEVEVTAQDGVTTKTYTIKVTRAKSSNANLTDLVVSDGSLDPEFDAERMNYEVAVENEVTTIQVTPTLATSVANFKVNGTDDTRIPLEVGENIIEVILTAEDGVTTKTYTIKVTRAPSSNANLSALVVSEGSLDPAFHTETTNYEVAVDNEVTTIEVTPTLATPVASYKVNGTDDTRIPLEVGENTIEVEVTAQDGVTTKTYSIKVTRAPSSNANLSDLLVSEGTLDPAFHTETTNYEVAVDNEVTTIEVTPTLATSVANFKVNGTDDTTIPLDVGENSIEVEVTAEDGVTTKTYTIKVMRAPSSNANLSALVVSEGSLDPAFDTETTNYEVAVDNDVNTIQVTPTLATSVANFKVNGTDDTTNPLEVGENTIEVEVTAEDGVTTKTYTIKVMRAPSSNANLSALVVSEGSLDPAFDTETTNYEVAVDNDVTTIEVIPTLATSVASYKVNGTDDTTIPLEVGENTIEVEVTAEDGVTTKTYTLKVTRAPSNNANLSDLEVSEGTIQFDVLKTSYEIAVSSNIDQLTVTLRAEHDEAEVEVNGATLKNGTIDIALGYGENVIFITVQAQNGTVKTYTLKVTREYAIEGLLGDLTLSEGDFNFDYDQDEYFISVGHNVNSIVLTPQLLLPEATVKVNGDVVTDDFIHLTLEGKVNNFLLEISVDGDIIKEYTINILKRAMEVSDPPLISINEATVIQSTIDRVDNGGVLVVNLMEHDGVTQLYFSRSQVIELREKEVSIHIKKKDMEIIISALNFKDDGDLWIHFLRLEEENEIPYFVERSSSIYEFSIYQGDNKISAFSKEVHLFLPIKGSNSTEHLKVFYYNTETEVWEDIGGEYSDGTIKVPLNHFSIYGAFDERIFEEKKPSEELDRKEGAKKDREEDPTNNETENGSEEKIKDDELPITATVMYNLLLIGTILLSVGLYLGRGRKLSNR</sequence>
<name>A0ABS6JMN1_9BACI</name>
<dbReference type="Proteomes" id="UP000784880">
    <property type="component" value="Unassembled WGS sequence"/>
</dbReference>
<feature type="transmembrane region" description="Helical" evidence="2">
    <location>
        <begin position="1249"/>
        <end position="1268"/>
    </location>
</feature>
<feature type="region of interest" description="Disordered" evidence="1">
    <location>
        <begin position="1207"/>
        <end position="1239"/>
    </location>
</feature>
<organism evidence="4 5">
    <name type="scientific">Evansella tamaricis</name>
    <dbReference type="NCBI Taxonomy" id="2069301"/>
    <lineage>
        <taxon>Bacteria</taxon>
        <taxon>Bacillati</taxon>
        <taxon>Bacillota</taxon>
        <taxon>Bacilli</taxon>
        <taxon>Bacillales</taxon>
        <taxon>Bacillaceae</taxon>
        <taxon>Evansella</taxon>
    </lineage>
</organism>
<dbReference type="Pfam" id="PF12733">
    <property type="entry name" value="Cadherin-like"/>
    <property type="match status" value="9"/>
</dbReference>
<dbReference type="Pfam" id="PF00754">
    <property type="entry name" value="F5_F8_type_C"/>
    <property type="match status" value="1"/>
</dbReference>
<evidence type="ECO:0000313" key="4">
    <source>
        <dbReference type="EMBL" id="MBU9714932.1"/>
    </source>
</evidence>
<dbReference type="PANTHER" id="PTHR14776:SF1">
    <property type="entry name" value="CADHERIN-LIKE AND PC-ESTERASE DOMAIN-CONTAINING PROTEIN 1"/>
    <property type="match status" value="1"/>
</dbReference>
<keyword evidence="2" id="KW-0472">Membrane</keyword>
<evidence type="ECO:0000313" key="5">
    <source>
        <dbReference type="Proteomes" id="UP000784880"/>
    </source>
</evidence>
<dbReference type="PANTHER" id="PTHR14776">
    <property type="entry name" value="CADHERIN-LIKE AND PC-ESTERASE DOMAIN-CONTAINING PROTEIN 1"/>
    <property type="match status" value="1"/>
</dbReference>
<feature type="compositionally biased region" description="Basic and acidic residues" evidence="1">
    <location>
        <begin position="1207"/>
        <end position="1224"/>
    </location>
</feature>
<reference evidence="4 5" key="1">
    <citation type="submission" date="2021-06" db="EMBL/GenBank/DDBJ databases">
        <title>Bacillus sp. RD4P76, an endophyte from a halophyte.</title>
        <authorList>
            <person name="Sun J.-Q."/>
        </authorList>
    </citation>
    <scope>NUCLEOTIDE SEQUENCE [LARGE SCALE GENOMIC DNA]</scope>
    <source>
        <strain evidence="4 5">CGMCC 1.15917</strain>
    </source>
</reference>
<dbReference type="RefSeq" id="WP_217069756.1">
    <property type="nucleotide sequence ID" value="NZ_JAHQCS010000189.1"/>
</dbReference>
<comment type="caution">
    <text evidence="4">The sequence shown here is derived from an EMBL/GenBank/DDBJ whole genome shotgun (WGS) entry which is preliminary data.</text>
</comment>
<dbReference type="PROSITE" id="PS50022">
    <property type="entry name" value="FA58C_3"/>
    <property type="match status" value="1"/>
</dbReference>